<proteinExistence type="predicted"/>
<organism evidence="1 2">
    <name type="scientific">Gossypium anomalum</name>
    <dbReference type="NCBI Taxonomy" id="47600"/>
    <lineage>
        <taxon>Eukaryota</taxon>
        <taxon>Viridiplantae</taxon>
        <taxon>Streptophyta</taxon>
        <taxon>Embryophyta</taxon>
        <taxon>Tracheophyta</taxon>
        <taxon>Spermatophyta</taxon>
        <taxon>Magnoliopsida</taxon>
        <taxon>eudicotyledons</taxon>
        <taxon>Gunneridae</taxon>
        <taxon>Pentapetalae</taxon>
        <taxon>rosids</taxon>
        <taxon>malvids</taxon>
        <taxon>Malvales</taxon>
        <taxon>Malvaceae</taxon>
        <taxon>Malvoideae</taxon>
        <taxon>Gossypium</taxon>
    </lineage>
</organism>
<name>A0A8J6CUZ5_9ROSI</name>
<protein>
    <recommendedName>
        <fullName evidence="3">Retrotransposon gag domain-containing protein</fullName>
    </recommendedName>
</protein>
<accession>A0A8J6CUZ5</accession>
<gene>
    <name evidence="1" type="ORF">CXB51_025727</name>
</gene>
<sequence length="336" mass="38364">MWPQSPLITVESFKILSVTKVSELIDSYGRGRSDNQDAEKSLLDPRIDARLKDFQEGLKSEVRSEAKRREFWVLLLSFLRRKRFIVSPMPNLGHSSMSTRGGTVDFETVNTSFRVVCPRFKGENFRGWWSKLEQYFEAESVGDHSKIMVVMLHLEGKVLDWHHFFVQRYGELVTPKQQGSVDNFHDGFLSLLNQLSLPESYALSIFISNLKPKIEQYLRLFKPQSLMEGYNLARQFVATFIFTSRVQQEIGSLTSTGGSVQGHKCSKSQMYQLVIEPTWEQGSDVRSPSSEGSLDYLEPSDLIDPILESPVLLLHALQGFQGHNTIRFSAVMTTLK</sequence>
<evidence type="ECO:0008006" key="3">
    <source>
        <dbReference type="Google" id="ProtNLM"/>
    </source>
</evidence>
<reference evidence="1 2" key="1">
    <citation type="journal article" date="2021" name="bioRxiv">
        <title>The Gossypium anomalum genome as a resource for cotton improvement and evolutionary analysis of hybrid incompatibility.</title>
        <authorList>
            <person name="Grover C.E."/>
            <person name="Yuan D."/>
            <person name="Arick M.A."/>
            <person name="Miller E.R."/>
            <person name="Hu G."/>
            <person name="Peterson D.G."/>
            <person name="Wendel J.F."/>
            <person name="Udall J.A."/>
        </authorList>
    </citation>
    <scope>NUCLEOTIDE SEQUENCE [LARGE SCALE GENOMIC DNA]</scope>
    <source>
        <strain evidence="1">JFW-Udall</strain>
        <tissue evidence="1">Leaf</tissue>
    </source>
</reference>
<dbReference type="EMBL" id="JAHUZN010000010">
    <property type="protein sequence ID" value="KAG8480923.1"/>
    <property type="molecule type" value="Genomic_DNA"/>
</dbReference>
<evidence type="ECO:0000313" key="1">
    <source>
        <dbReference type="EMBL" id="KAG8480923.1"/>
    </source>
</evidence>
<comment type="caution">
    <text evidence="1">The sequence shown here is derived from an EMBL/GenBank/DDBJ whole genome shotgun (WGS) entry which is preliminary data.</text>
</comment>
<evidence type="ECO:0000313" key="2">
    <source>
        <dbReference type="Proteomes" id="UP000701853"/>
    </source>
</evidence>
<dbReference type="AlphaFoldDB" id="A0A8J6CUZ5"/>
<dbReference type="Proteomes" id="UP000701853">
    <property type="component" value="Chromosome 10"/>
</dbReference>
<keyword evidence="2" id="KW-1185">Reference proteome</keyword>
<dbReference type="OrthoDB" id="1002571at2759"/>